<dbReference type="InterPro" id="IPR003838">
    <property type="entry name" value="ABC3_permease_C"/>
</dbReference>
<feature type="domain" description="MacB-like periplasmic core" evidence="9">
    <location>
        <begin position="17"/>
        <end position="213"/>
    </location>
</feature>
<evidence type="ECO:0000256" key="5">
    <source>
        <dbReference type="ARBA" id="ARBA00023136"/>
    </source>
</evidence>
<feature type="transmembrane region" description="Helical" evidence="7">
    <location>
        <begin position="392"/>
        <end position="421"/>
    </location>
</feature>
<dbReference type="InterPro" id="IPR051125">
    <property type="entry name" value="ABC-4/HrtB_transporter"/>
</dbReference>
<dbReference type="EMBL" id="JBFBVU010000022">
    <property type="protein sequence ID" value="MEV8468120.1"/>
    <property type="molecule type" value="Genomic_DNA"/>
</dbReference>
<evidence type="ECO:0000313" key="11">
    <source>
        <dbReference type="Proteomes" id="UP001553161"/>
    </source>
</evidence>
<dbReference type="Pfam" id="PF02687">
    <property type="entry name" value="FtsX"/>
    <property type="match status" value="1"/>
</dbReference>
<organism evidence="10 11">
    <name type="scientific">Meridianimarinicoccus marinus</name>
    <dbReference type="NCBI Taxonomy" id="3231483"/>
    <lineage>
        <taxon>Bacteria</taxon>
        <taxon>Pseudomonadati</taxon>
        <taxon>Pseudomonadota</taxon>
        <taxon>Alphaproteobacteria</taxon>
        <taxon>Rhodobacterales</taxon>
        <taxon>Paracoccaceae</taxon>
        <taxon>Meridianimarinicoccus</taxon>
    </lineage>
</organism>
<proteinExistence type="predicted"/>
<feature type="region of interest" description="Disordered" evidence="6">
    <location>
        <begin position="228"/>
        <end position="291"/>
    </location>
</feature>
<feature type="transmembrane region" description="Helical" evidence="7">
    <location>
        <begin position="441"/>
        <end position="460"/>
    </location>
</feature>
<evidence type="ECO:0000256" key="7">
    <source>
        <dbReference type="SAM" id="Phobius"/>
    </source>
</evidence>
<reference evidence="10 11" key="1">
    <citation type="submission" date="2024-07" db="EMBL/GenBank/DDBJ databases">
        <authorList>
            <person name="Kang M."/>
        </authorList>
    </citation>
    <scope>NUCLEOTIDE SEQUENCE [LARGE SCALE GENOMIC DNA]</scope>
    <source>
        <strain evidence="10 11">DFM31</strain>
    </source>
</reference>
<evidence type="ECO:0000256" key="4">
    <source>
        <dbReference type="ARBA" id="ARBA00022989"/>
    </source>
</evidence>
<dbReference type="Proteomes" id="UP001553161">
    <property type="component" value="Unassembled WGS sequence"/>
</dbReference>
<keyword evidence="3 7" id="KW-0812">Transmembrane</keyword>
<feature type="domain" description="ABC3 transporter permease C-terminal" evidence="8">
    <location>
        <begin position="352"/>
        <end position="469"/>
    </location>
</feature>
<evidence type="ECO:0000256" key="1">
    <source>
        <dbReference type="ARBA" id="ARBA00004651"/>
    </source>
</evidence>
<keyword evidence="5 7" id="KW-0472">Membrane</keyword>
<accession>A0ABV3LAL4</accession>
<evidence type="ECO:0000256" key="3">
    <source>
        <dbReference type="ARBA" id="ARBA00022692"/>
    </source>
</evidence>
<gene>
    <name evidence="10" type="ORF">AB0T83_15185</name>
</gene>
<protein>
    <submittedName>
        <fullName evidence="10">ABC transporter permease</fullName>
    </submittedName>
</protein>
<comment type="caution">
    <text evidence="10">The sequence shown here is derived from an EMBL/GenBank/DDBJ whole genome shotgun (WGS) entry which is preliminary data.</text>
</comment>
<feature type="transmembrane region" description="Helical" evidence="7">
    <location>
        <begin position="351"/>
        <end position="372"/>
    </location>
</feature>
<evidence type="ECO:0000256" key="2">
    <source>
        <dbReference type="ARBA" id="ARBA00022475"/>
    </source>
</evidence>
<dbReference type="PANTHER" id="PTHR43738">
    <property type="entry name" value="ABC TRANSPORTER, MEMBRANE PROTEIN"/>
    <property type="match status" value="1"/>
</dbReference>
<name>A0ABV3LAL4_9RHOB</name>
<evidence type="ECO:0000256" key="6">
    <source>
        <dbReference type="SAM" id="MobiDB-lite"/>
    </source>
</evidence>
<evidence type="ECO:0000313" key="10">
    <source>
        <dbReference type="EMBL" id="MEV8468120.1"/>
    </source>
</evidence>
<evidence type="ECO:0000259" key="8">
    <source>
        <dbReference type="Pfam" id="PF02687"/>
    </source>
</evidence>
<evidence type="ECO:0000259" key="9">
    <source>
        <dbReference type="Pfam" id="PF12704"/>
    </source>
</evidence>
<keyword evidence="4 7" id="KW-1133">Transmembrane helix</keyword>
<keyword evidence="2" id="KW-1003">Cell membrane</keyword>
<dbReference type="PANTHER" id="PTHR43738:SF2">
    <property type="entry name" value="ABC TRANSPORTER PERMEASE"/>
    <property type="match status" value="1"/>
</dbReference>
<dbReference type="Pfam" id="PF12704">
    <property type="entry name" value="MacB_PCD"/>
    <property type="match status" value="1"/>
</dbReference>
<sequence>MLRFSLRSLWNRRFVAALTVFAIGLSVALILGVERLREGARDSFSNSASGIDLIVAPRGNSVQILMATVFGVGSTGTGMGWETFEWLEDRPEVTWAVPIQMGDNHRGYPVIGTQATYFDHFRHSGGQPLTLSAGAFFTGDKPDAAVVGAEVAGRFGYAPGTVIINAHGAGEVSFDLHDEAPFTISGVLAPTGTAVDRMVFVTLEGFDTLHADTEVPADPFDRMAVAEKADDDHEAQDGHDDHDAHDEHEAHEDHNEHDAHDDHADGDNHADHDAEGHADDHSGHDDTEAAHHHEPDRLNAIYIGLANRMNVLGLQRAINDRPSEALSAVIPAVALAELWGITGTAERAMRLMAWAVAISGMIGMVVMLSATLDTRRREFAILRSVGATPARIFGLIVTEAAVLSASGLILGLVLLTIGTFVTDPILTARFGLHLGWNVFGARELATLAIIFCAGLFASLVPAVRVYRMTLADGLSVRL</sequence>
<comment type="subcellular location">
    <subcellularLocation>
        <location evidence="1">Cell membrane</location>
        <topology evidence="1">Multi-pass membrane protein</topology>
    </subcellularLocation>
</comment>
<dbReference type="InterPro" id="IPR025857">
    <property type="entry name" value="MacB_PCD"/>
</dbReference>
<dbReference type="RefSeq" id="WP_366194074.1">
    <property type="nucleotide sequence ID" value="NZ_JBFBVU010000022.1"/>
</dbReference>
<keyword evidence="11" id="KW-1185">Reference proteome</keyword>